<organism evidence="1 2">
    <name type="scientific">Amycolatopsis rhabdoformis</name>
    <dbReference type="NCBI Taxonomy" id="1448059"/>
    <lineage>
        <taxon>Bacteria</taxon>
        <taxon>Bacillati</taxon>
        <taxon>Actinomycetota</taxon>
        <taxon>Actinomycetes</taxon>
        <taxon>Pseudonocardiales</taxon>
        <taxon>Pseudonocardiaceae</taxon>
        <taxon>Amycolatopsis</taxon>
    </lineage>
</organism>
<sequence>MSVGQETRDQSAVSEQEIRAAQESLRKVRARGVRWLLDHVADDGKPAAADIRNGYYRMPWVFAVVGEREVAAQVLSWIERNTLTAKGDLREGVPREAFVHRWATYPHSLLAHGAWALERYDTALALVGTMRTTFQDPETGGSFMERPEARTGRQFIFPTAQMGLAALASGQSDVADGAFGWFDRLWAAQPELPDVLYASWGPQGLRTVADQDDDFITKVDFRKPRQAFYNPGISAAFLTRYYMVTRNERAKEIATGILKLSAGGTQDQYNWWESMQICKFGWGSAMAAEIDPEGQHIKNVVRMARWYVESQGEDGSWVPSGFLVPEPNDSHAIEKTTEHTLWVSMMLATLAGATGRGPVAAGR</sequence>
<dbReference type="RefSeq" id="WP_326566690.1">
    <property type="nucleotide sequence ID" value="NZ_CP142149.1"/>
</dbReference>
<dbReference type="SUPFAM" id="SSF48208">
    <property type="entry name" value="Six-hairpin glycosidases"/>
    <property type="match status" value="1"/>
</dbReference>
<dbReference type="InterPro" id="IPR008928">
    <property type="entry name" value="6-hairpin_glycosidase_sf"/>
</dbReference>
<name>A0ABZ1I1Y8_9PSEU</name>
<evidence type="ECO:0000313" key="1">
    <source>
        <dbReference type="EMBL" id="WSE27679.1"/>
    </source>
</evidence>
<dbReference type="EMBL" id="CP142149">
    <property type="protein sequence ID" value="WSE27679.1"/>
    <property type="molecule type" value="Genomic_DNA"/>
</dbReference>
<proteinExistence type="predicted"/>
<gene>
    <name evidence="1" type="ORF">VSH64_33170</name>
</gene>
<dbReference type="Proteomes" id="UP001330812">
    <property type="component" value="Chromosome"/>
</dbReference>
<reference evidence="1 2" key="1">
    <citation type="journal article" date="2015" name="Int. J. Syst. Evol. Microbiol.">
        <title>Amycolatopsis rhabdoformis sp. nov., an actinomycete isolated from a tropical forest soil.</title>
        <authorList>
            <person name="Souza W.R."/>
            <person name="Silva R.E."/>
            <person name="Goodfellow M."/>
            <person name="Busarakam K."/>
            <person name="Figueiro F.S."/>
            <person name="Ferreira D."/>
            <person name="Rodrigues-Filho E."/>
            <person name="Moraes L.A.B."/>
            <person name="Zucchi T.D."/>
        </authorList>
    </citation>
    <scope>NUCLEOTIDE SEQUENCE [LARGE SCALE GENOMIC DNA]</scope>
    <source>
        <strain evidence="1 2">NCIMB 14900</strain>
    </source>
</reference>
<accession>A0ABZ1I1Y8</accession>
<protein>
    <submittedName>
        <fullName evidence="1">Uncharacterized protein</fullName>
    </submittedName>
</protein>
<keyword evidence="2" id="KW-1185">Reference proteome</keyword>
<evidence type="ECO:0000313" key="2">
    <source>
        <dbReference type="Proteomes" id="UP001330812"/>
    </source>
</evidence>